<proteinExistence type="predicted"/>
<evidence type="ECO:0000313" key="2">
    <source>
        <dbReference type="EMBL" id="MEQ2442330.1"/>
    </source>
</evidence>
<dbReference type="EMBL" id="JBBMFK010000003">
    <property type="protein sequence ID" value="MEQ2442330.1"/>
    <property type="molecule type" value="Genomic_DNA"/>
</dbReference>
<comment type="caution">
    <text evidence="2">The sequence shown here is derived from an EMBL/GenBank/DDBJ whole genome shotgun (WGS) entry which is preliminary data.</text>
</comment>
<reference evidence="2 3" key="1">
    <citation type="submission" date="2024-03" db="EMBL/GenBank/DDBJ databases">
        <title>Human intestinal bacterial collection.</title>
        <authorList>
            <person name="Pauvert C."/>
            <person name="Hitch T.C.A."/>
            <person name="Clavel T."/>
        </authorList>
    </citation>
    <scope>NUCLEOTIDE SEQUENCE [LARGE SCALE GENOMIC DNA]</scope>
    <source>
        <strain evidence="2 3">CLA-AP-H29</strain>
    </source>
</reference>
<keyword evidence="1" id="KW-0812">Transmembrane</keyword>
<sequence>MKIPFSVQTAIKAILIPLIAVVGLNVLNIFDYVTIVPQEYKFEFGLTIYLAICEAIWEGIKRKCSSLCATINCIFYTKEEEKTIKNTPTIICGASTMNVSKIKCQILLNGNPDYLYKSKLQFSLPEWLSSQVPSSNRVLKYENNLLTFHFDRVIVNNGQKSISISQIIEIPFIQNADDEFLSITLRPQLLLDGFAKWLVCFDTNEIKICNREVH</sequence>
<protein>
    <submittedName>
        <fullName evidence="2">Uncharacterized protein</fullName>
    </submittedName>
</protein>
<keyword evidence="1" id="KW-0472">Membrane</keyword>
<name>A0ABV1E4T7_9FIRM</name>
<keyword evidence="3" id="KW-1185">Reference proteome</keyword>
<organism evidence="2 3">
    <name type="scientific">Pseudoflavonifractor intestinihominis</name>
    <dbReference type="NCBI Taxonomy" id="3133171"/>
    <lineage>
        <taxon>Bacteria</taxon>
        <taxon>Bacillati</taxon>
        <taxon>Bacillota</taxon>
        <taxon>Clostridia</taxon>
        <taxon>Eubacteriales</taxon>
        <taxon>Oscillospiraceae</taxon>
        <taxon>Pseudoflavonifractor</taxon>
    </lineage>
</organism>
<dbReference type="Proteomes" id="UP001464378">
    <property type="component" value="Unassembled WGS sequence"/>
</dbReference>
<evidence type="ECO:0000256" key="1">
    <source>
        <dbReference type="SAM" id="Phobius"/>
    </source>
</evidence>
<accession>A0ABV1E4T7</accession>
<evidence type="ECO:0000313" key="3">
    <source>
        <dbReference type="Proteomes" id="UP001464378"/>
    </source>
</evidence>
<keyword evidence="1" id="KW-1133">Transmembrane helix</keyword>
<gene>
    <name evidence="2" type="ORF">WMO64_02475</name>
</gene>
<feature type="transmembrane region" description="Helical" evidence="1">
    <location>
        <begin position="12"/>
        <end position="30"/>
    </location>
</feature>
<dbReference type="RefSeq" id="WP_349230892.1">
    <property type="nucleotide sequence ID" value="NZ_JBBMFK010000003.1"/>
</dbReference>